<evidence type="ECO:0000313" key="2">
    <source>
        <dbReference type="Proteomes" id="UP001206206"/>
    </source>
</evidence>
<sequence>MAATATPAQPTPVIEVGPPLRQWLTSGWRDLFDRHHWTTPRWLAFRIRNGPNWWDLDELAVRATGRPGLSVGGRWRLAPAARAQNIHDALAAVSQAQRLEFRRLPAARSVQPQHAR</sequence>
<dbReference type="EMBL" id="JANFNH010000020">
    <property type="protein sequence ID" value="MCQ4043851.1"/>
    <property type="molecule type" value="Genomic_DNA"/>
</dbReference>
<evidence type="ECO:0000313" key="1">
    <source>
        <dbReference type="EMBL" id="MCQ4043851.1"/>
    </source>
</evidence>
<keyword evidence="2" id="KW-1185">Reference proteome</keyword>
<dbReference type="Proteomes" id="UP001206206">
    <property type="component" value="Unassembled WGS sequence"/>
</dbReference>
<organism evidence="1 2">
    <name type="scientific">Streptantibioticus rubrisoli</name>
    <dbReference type="NCBI Taxonomy" id="1387313"/>
    <lineage>
        <taxon>Bacteria</taxon>
        <taxon>Bacillati</taxon>
        <taxon>Actinomycetota</taxon>
        <taxon>Actinomycetes</taxon>
        <taxon>Kitasatosporales</taxon>
        <taxon>Streptomycetaceae</taxon>
        <taxon>Streptantibioticus</taxon>
    </lineage>
</organism>
<reference evidence="1 2" key="1">
    <citation type="submission" date="2022-06" db="EMBL/GenBank/DDBJ databases">
        <title>Draft genome sequence of type strain Streptomyces rubrisoli DSM 42083.</title>
        <authorList>
            <person name="Duangmal K."/>
            <person name="Klaysubun C."/>
        </authorList>
    </citation>
    <scope>NUCLEOTIDE SEQUENCE [LARGE SCALE GENOMIC DNA]</scope>
    <source>
        <strain evidence="1 2">DSM 42083</strain>
    </source>
</reference>
<proteinExistence type="predicted"/>
<gene>
    <name evidence="1" type="ORF">NON19_17945</name>
</gene>
<dbReference type="RefSeq" id="WP_255929293.1">
    <property type="nucleotide sequence ID" value="NZ_JANFNH010000020.1"/>
</dbReference>
<name>A0ABT1PES4_9ACTN</name>
<comment type="caution">
    <text evidence="1">The sequence shown here is derived from an EMBL/GenBank/DDBJ whole genome shotgun (WGS) entry which is preliminary data.</text>
</comment>
<accession>A0ABT1PES4</accession>
<protein>
    <submittedName>
        <fullName evidence="1">Uncharacterized protein</fullName>
    </submittedName>
</protein>